<feature type="domain" description="DUF4440" evidence="1">
    <location>
        <begin position="48"/>
        <end position="156"/>
    </location>
</feature>
<sequence>MTYHIRLISLLVAVNVGVGMFADEPASRETKSHMLVAKTEYEEDLAAIRAQSVAFENAFYKRDAKAIAAFCTEDGEFVDEAGVKFVGRDEIEQSYVQLFADSPDVSLRIVIDSLRLLSEIAVMEDGRAVVDPAPTDTPGFSKYEVVHVKVDGKWLMALVRDTWVESKVSRKDTADLGGLIGQWVAEEHGNRIEADFGWVADESFVERSYTTTRVDGTTISGVQLIGWNPREGCVESWDFSGGGSSMGSGISGAEADAPADGEWLPLGVFAPTKTAGTRSDVSIQLAVNKEGIIRGSYTDTATGETQVVQGAVDQETQRLVFSVGSNQSNLIETGLYNLTKDEAPALIHFGSDKTEQWLLVSLKNNQLAAE</sequence>
<accession>A0ABT0UBZ6</accession>
<protein>
    <submittedName>
        <fullName evidence="2">SgcJ/EcaC family oxidoreductase</fullName>
    </submittedName>
</protein>
<proteinExistence type="predicted"/>
<dbReference type="NCBIfam" id="TIGR02246">
    <property type="entry name" value="SgcJ/EcaC family oxidoreductase"/>
    <property type="match status" value="1"/>
</dbReference>
<dbReference type="Gene3D" id="3.10.450.50">
    <property type="match status" value="1"/>
</dbReference>
<reference evidence="2 3" key="1">
    <citation type="journal article" date="2022" name="Syst. Appl. Microbiol.">
        <title>Rhodopirellula aestuarii sp. nov., a novel member of the genus Rhodopirellula isolated from brackish sediments collected in the Tagus River estuary, Portugal.</title>
        <authorList>
            <person name="Vitorino I.R."/>
            <person name="Klimek D."/>
            <person name="Calusinska M."/>
            <person name="Lobo-da-Cunha A."/>
            <person name="Vasconcelos V."/>
            <person name="Lage O.M."/>
        </authorList>
    </citation>
    <scope>NUCLEOTIDE SEQUENCE [LARGE SCALE GENOMIC DNA]</scope>
    <source>
        <strain evidence="2 3">ICT_H3.1</strain>
    </source>
</reference>
<dbReference type="SUPFAM" id="SSF54427">
    <property type="entry name" value="NTF2-like"/>
    <property type="match status" value="1"/>
</dbReference>
<dbReference type="InterPro" id="IPR027843">
    <property type="entry name" value="DUF4440"/>
</dbReference>
<keyword evidence="3" id="KW-1185">Reference proteome</keyword>
<name>A0ABT0UBZ6_9BACT</name>
<dbReference type="InterPro" id="IPR032710">
    <property type="entry name" value="NTF2-like_dom_sf"/>
</dbReference>
<evidence type="ECO:0000313" key="2">
    <source>
        <dbReference type="EMBL" id="MCM2374386.1"/>
    </source>
</evidence>
<dbReference type="Pfam" id="PF14534">
    <property type="entry name" value="DUF4440"/>
    <property type="match status" value="1"/>
</dbReference>
<dbReference type="EMBL" id="JAMQBK010000083">
    <property type="protein sequence ID" value="MCM2374386.1"/>
    <property type="molecule type" value="Genomic_DNA"/>
</dbReference>
<gene>
    <name evidence="2" type="ORF">NB063_27525</name>
</gene>
<comment type="caution">
    <text evidence="2">The sequence shown here is derived from an EMBL/GenBank/DDBJ whole genome shotgun (WGS) entry which is preliminary data.</text>
</comment>
<organism evidence="2 3">
    <name type="scientific">Aporhodopirellula aestuarii</name>
    <dbReference type="NCBI Taxonomy" id="2950107"/>
    <lineage>
        <taxon>Bacteria</taxon>
        <taxon>Pseudomonadati</taxon>
        <taxon>Planctomycetota</taxon>
        <taxon>Planctomycetia</taxon>
        <taxon>Pirellulales</taxon>
        <taxon>Pirellulaceae</taxon>
        <taxon>Aporhodopirellula</taxon>
    </lineage>
</organism>
<dbReference type="RefSeq" id="WP_250932270.1">
    <property type="nucleotide sequence ID" value="NZ_JAMQBK010000083.1"/>
</dbReference>
<evidence type="ECO:0000313" key="3">
    <source>
        <dbReference type="Proteomes" id="UP001202961"/>
    </source>
</evidence>
<evidence type="ECO:0000259" key="1">
    <source>
        <dbReference type="Pfam" id="PF14534"/>
    </source>
</evidence>
<dbReference type="InterPro" id="IPR011944">
    <property type="entry name" value="Steroid_delta5-4_isomerase"/>
</dbReference>
<dbReference type="Proteomes" id="UP001202961">
    <property type="component" value="Unassembled WGS sequence"/>
</dbReference>